<name>A0A371EZW9_MUCPR</name>
<proteinExistence type="predicted"/>
<comment type="caution">
    <text evidence="1">The sequence shown here is derived from an EMBL/GenBank/DDBJ whole genome shotgun (WGS) entry which is preliminary data.</text>
</comment>
<organism evidence="1 2">
    <name type="scientific">Mucuna pruriens</name>
    <name type="common">Velvet bean</name>
    <name type="synonym">Dolichos pruriens</name>
    <dbReference type="NCBI Taxonomy" id="157652"/>
    <lineage>
        <taxon>Eukaryota</taxon>
        <taxon>Viridiplantae</taxon>
        <taxon>Streptophyta</taxon>
        <taxon>Embryophyta</taxon>
        <taxon>Tracheophyta</taxon>
        <taxon>Spermatophyta</taxon>
        <taxon>Magnoliopsida</taxon>
        <taxon>eudicotyledons</taxon>
        <taxon>Gunneridae</taxon>
        <taxon>Pentapetalae</taxon>
        <taxon>rosids</taxon>
        <taxon>fabids</taxon>
        <taxon>Fabales</taxon>
        <taxon>Fabaceae</taxon>
        <taxon>Papilionoideae</taxon>
        <taxon>50 kb inversion clade</taxon>
        <taxon>NPAAA clade</taxon>
        <taxon>indigoferoid/millettioid clade</taxon>
        <taxon>Phaseoleae</taxon>
        <taxon>Mucuna</taxon>
    </lineage>
</organism>
<evidence type="ECO:0000313" key="2">
    <source>
        <dbReference type="Proteomes" id="UP000257109"/>
    </source>
</evidence>
<protein>
    <submittedName>
        <fullName evidence="1">Uncharacterized protein</fullName>
    </submittedName>
</protein>
<accession>A0A371EZW9</accession>
<dbReference type="AlphaFoldDB" id="A0A371EZW9"/>
<reference evidence="1" key="1">
    <citation type="submission" date="2018-05" db="EMBL/GenBank/DDBJ databases">
        <title>Draft genome of Mucuna pruriens seed.</title>
        <authorList>
            <person name="Nnadi N.E."/>
            <person name="Vos R."/>
            <person name="Hasami M.H."/>
            <person name="Devisetty U.K."/>
            <person name="Aguiy J.C."/>
        </authorList>
    </citation>
    <scope>NUCLEOTIDE SEQUENCE [LARGE SCALE GENOMIC DNA]</scope>
    <source>
        <strain evidence="1">JCA_2017</strain>
    </source>
</reference>
<gene>
    <name evidence="1" type="ORF">CR513_49045</name>
</gene>
<evidence type="ECO:0000313" key="1">
    <source>
        <dbReference type="EMBL" id="RDX71587.1"/>
    </source>
</evidence>
<feature type="non-terminal residue" evidence="1">
    <location>
        <position position="1"/>
    </location>
</feature>
<dbReference type="Proteomes" id="UP000257109">
    <property type="component" value="Unassembled WGS sequence"/>
</dbReference>
<dbReference type="EMBL" id="QJKJ01011271">
    <property type="protein sequence ID" value="RDX71587.1"/>
    <property type="molecule type" value="Genomic_DNA"/>
</dbReference>
<sequence length="132" mass="15501">MGPREFFSQRLDFLRSEDEAQPCPSPRTRQAPIMVKMTIPCNSRLSFEAVRRQKEVEEWQHVVEALRVVEQWENELHQQLATMKVTVERTSQTSNFELTPPTFWGQSFNKEIDRTPVPAHFKELVVDHFDGT</sequence>
<dbReference type="OrthoDB" id="1752047at2759"/>
<keyword evidence="2" id="KW-1185">Reference proteome</keyword>